<dbReference type="SUPFAM" id="SSF50985">
    <property type="entry name" value="RCC1/BLIP-II"/>
    <property type="match status" value="1"/>
</dbReference>
<dbReference type="InterPro" id="IPR051210">
    <property type="entry name" value="Ub_ligase/GEF_domain"/>
</dbReference>
<dbReference type="PANTHER" id="PTHR22870:SF408">
    <property type="entry name" value="OS09G0560450 PROTEIN"/>
    <property type="match status" value="1"/>
</dbReference>
<dbReference type="PaxDb" id="121845-A0A3Q0IS25"/>
<dbReference type="GeneID" id="103508754"/>
<evidence type="ECO:0000256" key="3">
    <source>
        <dbReference type="SAM" id="Phobius"/>
    </source>
</evidence>
<keyword evidence="3" id="KW-0812">Transmembrane</keyword>
<keyword evidence="3" id="KW-1133">Transmembrane helix</keyword>
<keyword evidence="4" id="KW-1185">Reference proteome</keyword>
<evidence type="ECO:0000313" key="4">
    <source>
        <dbReference type="Proteomes" id="UP000079169"/>
    </source>
</evidence>
<protein>
    <submittedName>
        <fullName evidence="5">Uncharacterized protein LOC103508754</fullName>
    </submittedName>
</protein>
<sequence length="465" mass="52387">MAMGLFIASPRGFVIYMLLLITNFDPLMVISHLFSEHKAVEVALGSGDHAHALVLTEFGYIYGFGSNLNGKLGVPLVSVSGTPIQMVKTPILVSTLVSVHPKHLYVGAECSFVLTQCGQAYSWGSGLNYLHGHSHQDTLTVPTLIADLKHKKVKQISVGESQCLAVTEDGHLYTWGQCSDSSCDVTPSRFYSVSNMKVEQCIAGTTYNFAWGIQEDNVQDESFVLELKAQTFWNLYELLNLREFVGPALSLLELHCYLWYKRKNPSRQDIDKELKFNYISLLCTLIRQNVHSEQAIRSLKLFLGTFLLTLEDNINLLNQLLIKDDLAKYSLVMNNVLATLLSKRFSQQEIRSYFEPAQNPSGLQELEKLSRKMFSWKLSWASSEEMSTTREYLISFISGVQQVLFDSSTSNVSSNAENIFEFLKIIVPQCVVSFNLANPHLDEMVFSLMPLLLKTMGHLIKAEHQ</sequence>
<dbReference type="Proteomes" id="UP000079169">
    <property type="component" value="Unplaced"/>
</dbReference>
<dbReference type="PANTHER" id="PTHR22870">
    <property type="entry name" value="REGULATOR OF CHROMOSOME CONDENSATION"/>
    <property type="match status" value="1"/>
</dbReference>
<evidence type="ECO:0000256" key="1">
    <source>
        <dbReference type="ARBA" id="ARBA00022737"/>
    </source>
</evidence>
<dbReference type="AlphaFoldDB" id="A0A3Q0IS25"/>
<evidence type="ECO:0000256" key="2">
    <source>
        <dbReference type="PROSITE-ProRule" id="PRU00235"/>
    </source>
</evidence>
<dbReference type="KEGG" id="dci:103508754"/>
<dbReference type="STRING" id="121845.A0A3Q0IS25"/>
<accession>A0A3Q0IS25</accession>
<dbReference type="Pfam" id="PF00415">
    <property type="entry name" value="RCC1"/>
    <property type="match status" value="1"/>
</dbReference>
<organism evidence="4 5">
    <name type="scientific">Diaphorina citri</name>
    <name type="common">Asian citrus psyllid</name>
    <dbReference type="NCBI Taxonomy" id="121845"/>
    <lineage>
        <taxon>Eukaryota</taxon>
        <taxon>Metazoa</taxon>
        <taxon>Ecdysozoa</taxon>
        <taxon>Arthropoda</taxon>
        <taxon>Hexapoda</taxon>
        <taxon>Insecta</taxon>
        <taxon>Pterygota</taxon>
        <taxon>Neoptera</taxon>
        <taxon>Paraneoptera</taxon>
        <taxon>Hemiptera</taxon>
        <taxon>Sternorrhyncha</taxon>
        <taxon>Psylloidea</taxon>
        <taxon>Psyllidae</taxon>
        <taxon>Diaphorininae</taxon>
        <taxon>Diaphorina</taxon>
    </lineage>
</organism>
<feature type="repeat" description="RCC1" evidence="2">
    <location>
        <begin position="118"/>
        <end position="169"/>
    </location>
</feature>
<dbReference type="Gene3D" id="2.130.10.30">
    <property type="entry name" value="Regulator of chromosome condensation 1/beta-lactamase-inhibitor protein II"/>
    <property type="match status" value="1"/>
</dbReference>
<dbReference type="InterPro" id="IPR000408">
    <property type="entry name" value="Reg_chr_condens"/>
</dbReference>
<dbReference type="RefSeq" id="XP_026679067.1">
    <property type="nucleotide sequence ID" value="XM_026823266.1"/>
</dbReference>
<keyword evidence="1" id="KW-0677">Repeat</keyword>
<feature type="transmembrane region" description="Helical" evidence="3">
    <location>
        <begin position="12"/>
        <end position="34"/>
    </location>
</feature>
<evidence type="ECO:0000313" key="5">
    <source>
        <dbReference type="RefSeq" id="XP_026679067.1"/>
    </source>
</evidence>
<gene>
    <name evidence="5" type="primary">LOC103508754</name>
</gene>
<dbReference type="InterPro" id="IPR009091">
    <property type="entry name" value="RCC1/BLIP-II"/>
</dbReference>
<proteinExistence type="predicted"/>
<reference evidence="5" key="1">
    <citation type="submission" date="2025-08" db="UniProtKB">
        <authorList>
            <consortium name="RefSeq"/>
        </authorList>
    </citation>
    <scope>IDENTIFICATION</scope>
</reference>
<name>A0A3Q0IS25_DIACI</name>
<dbReference type="PROSITE" id="PS50012">
    <property type="entry name" value="RCC1_3"/>
    <property type="match status" value="1"/>
</dbReference>
<keyword evidence="3" id="KW-0472">Membrane</keyword>